<dbReference type="PIRSF" id="PIRSF032162">
    <property type="entry name" value="UCP032162_imp"/>
    <property type="match status" value="1"/>
</dbReference>
<keyword evidence="1" id="KW-1133">Transmembrane helix</keyword>
<dbReference type="STRING" id="1855383.SAMN05216548_1226"/>
<keyword evidence="1" id="KW-0472">Membrane</keyword>
<keyword evidence="3" id="KW-1185">Reference proteome</keyword>
<dbReference type="Proteomes" id="UP000199647">
    <property type="component" value="Unassembled WGS sequence"/>
</dbReference>
<name>A0A1H9PPY5_9HYPH</name>
<evidence type="ECO:0000313" key="2">
    <source>
        <dbReference type="EMBL" id="SER50386.1"/>
    </source>
</evidence>
<protein>
    <submittedName>
        <fullName evidence="2">Uncharacterized membrane protein</fullName>
    </submittedName>
</protein>
<dbReference type="EMBL" id="FOFG01000022">
    <property type="protein sequence ID" value="SER50386.1"/>
    <property type="molecule type" value="Genomic_DNA"/>
</dbReference>
<dbReference type="RefSeq" id="WP_092499559.1">
    <property type="nucleotide sequence ID" value="NZ_FOFG01000022.1"/>
</dbReference>
<sequence>MASDNALEDDASGADGTEEDGFDAVIFAATLTAHRSLGRRGFVVLMGVIAAIWFGTGLVFWRIGAWPVFGFCGLDVLAIYLAFRINYRQARAYEEIEVSRAALVIRKVAANGRVREFRFNPLWVRLRIVEDKEEGVTAIRVLARGEGVPVGGFLNPDDRTSFAGAFGAALAEARR</sequence>
<keyword evidence="1" id="KW-0812">Transmembrane</keyword>
<dbReference type="InterPro" id="IPR016990">
    <property type="entry name" value="UCP032162_TM"/>
</dbReference>
<evidence type="ECO:0000256" key="1">
    <source>
        <dbReference type="SAM" id="Phobius"/>
    </source>
</evidence>
<feature type="transmembrane region" description="Helical" evidence="1">
    <location>
        <begin position="42"/>
        <end position="60"/>
    </location>
</feature>
<organism evidence="2 3">
    <name type="scientific">Faunimonas pinastri</name>
    <dbReference type="NCBI Taxonomy" id="1855383"/>
    <lineage>
        <taxon>Bacteria</taxon>
        <taxon>Pseudomonadati</taxon>
        <taxon>Pseudomonadota</taxon>
        <taxon>Alphaproteobacteria</taxon>
        <taxon>Hyphomicrobiales</taxon>
        <taxon>Afifellaceae</taxon>
        <taxon>Faunimonas</taxon>
    </lineage>
</organism>
<dbReference type="AlphaFoldDB" id="A0A1H9PPY5"/>
<feature type="transmembrane region" description="Helical" evidence="1">
    <location>
        <begin position="66"/>
        <end position="83"/>
    </location>
</feature>
<proteinExistence type="predicted"/>
<dbReference type="InterPro" id="IPR019253">
    <property type="entry name" value="DUF2244_TM"/>
</dbReference>
<reference evidence="2 3" key="1">
    <citation type="submission" date="2016-10" db="EMBL/GenBank/DDBJ databases">
        <authorList>
            <person name="de Groot N.N."/>
        </authorList>
    </citation>
    <scope>NUCLEOTIDE SEQUENCE [LARGE SCALE GENOMIC DNA]</scope>
    <source>
        <strain evidence="2 3">A52C2</strain>
    </source>
</reference>
<evidence type="ECO:0000313" key="3">
    <source>
        <dbReference type="Proteomes" id="UP000199647"/>
    </source>
</evidence>
<accession>A0A1H9PPY5</accession>
<gene>
    <name evidence="2" type="ORF">SAMN05216548_1226</name>
</gene>
<dbReference type="OrthoDB" id="9808190at2"/>
<dbReference type="Pfam" id="PF10003">
    <property type="entry name" value="DUF2244"/>
    <property type="match status" value="1"/>
</dbReference>